<dbReference type="Pfam" id="PF03799">
    <property type="entry name" value="FtsQ_DivIB_C"/>
    <property type="match status" value="1"/>
</dbReference>
<keyword evidence="13" id="KW-1185">Reference proteome</keyword>
<dbReference type="HAMAP" id="MF_00911">
    <property type="entry name" value="FtsQ_subfam"/>
    <property type="match status" value="1"/>
</dbReference>
<evidence type="ECO:0000256" key="5">
    <source>
        <dbReference type="ARBA" id="ARBA00022692"/>
    </source>
</evidence>
<evidence type="ECO:0000256" key="4">
    <source>
        <dbReference type="ARBA" id="ARBA00022618"/>
    </source>
</evidence>
<feature type="domain" description="POTRA" evidence="11">
    <location>
        <begin position="85"/>
        <end position="153"/>
    </location>
</feature>
<organism evidence="12 13">
    <name type="scientific">Bauldia litoralis</name>
    <dbReference type="NCBI Taxonomy" id="665467"/>
    <lineage>
        <taxon>Bacteria</taxon>
        <taxon>Pseudomonadati</taxon>
        <taxon>Pseudomonadota</taxon>
        <taxon>Alphaproteobacteria</taxon>
        <taxon>Hyphomicrobiales</taxon>
        <taxon>Kaistiaceae</taxon>
        <taxon>Bauldia</taxon>
    </lineage>
</organism>
<comment type="similarity">
    <text evidence="9">Belongs to the FtsQ/DivIB family. FtsQ subfamily.</text>
</comment>
<dbReference type="InterPro" id="IPR034746">
    <property type="entry name" value="POTRA"/>
</dbReference>
<evidence type="ECO:0000256" key="10">
    <source>
        <dbReference type="SAM" id="MobiDB-lite"/>
    </source>
</evidence>
<evidence type="ECO:0000256" key="3">
    <source>
        <dbReference type="ARBA" id="ARBA00022519"/>
    </source>
</evidence>
<gene>
    <name evidence="9" type="primary">ftsQ</name>
    <name evidence="12" type="ORF">SAMN02982931_02969</name>
</gene>
<protein>
    <recommendedName>
        <fullName evidence="9">Cell division protein FtsQ</fullName>
    </recommendedName>
</protein>
<evidence type="ECO:0000259" key="11">
    <source>
        <dbReference type="PROSITE" id="PS51779"/>
    </source>
</evidence>
<dbReference type="Gene3D" id="3.10.20.310">
    <property type="entry name" value="membrane protein fhac"/>
    <property type="match status" value="1"/>
</dbReference>
<sequence>MQSVKPEIDGETGDWPAGTRPSRRIVLPRFLRRPARILSRLDLRMPGHVGTKSLALFFAATAVTGMLAGGHTMTVVSAFTAWSGLAIDEVEISGQSETSEIDVLEAMAMGEYPSIVTFDAITARERVEKLPWVKRVTIRKLYPDTLQVAISERQPFAIWQHDGAVVLITKDGKVISDHVDARYKNLPMVVGVDADKRADEFVTLLKEFPTFAPRVTAGVLVSGRRWNVVLRNGVEIMLPEEDPASALIQAVALDDGHGILSREIAAVDLRLPSRLVFRLTEKGYEAREALLKARKKNGSNT</sequence>
<dbReference type="Gene3D" id="3.40.50.11690">
    <property type="entry name" value="Cell division protein FtsQ/DivIB"/>
    <property type="match status" value="1"/>
</dbReference>
<dbReference type="GO" id="GO:0043093">
    <property type="term" value="P:FtsZ-dependent cytokinesis"/>
    <property type="evidence" value="ECO:0007669"/>
    <property type="project" value="UniProtKB-UniRule"/>
</dbReference>
<evidence type="ECO:0000256" key="7">
    <source>
        <dbReference type="ARBA" id="ARBA00023136"/>
    </source>
</evidence>
<dbReference type="PROSITE" id="PS51779">
    <property type="entry name" value="POTRA"/>
    <property type="match status" value="1"/>
</dbReference>
<evidence type="ECO:0000256" key="8">
    <source>
        <dbReference type="ARBA" id="ARBA00023306"/>
    </source>
</evidence>
<dbReference type="AlphaFoldDB" id="A0A1G6D3N8"/>
<keyword evidence="3 9" id="KW-0997">Cell inner membrane</keyword>
<evidence type="ECO:0000256" key="2">
    <source>
        <dbReference type="ARBA" id="ARBA00022475"/>
    </source>
</evidence>
<comment type="subcellular location">
    <subcellularLocation>
        <location evidence="9">Cell inner membrane</location>
        <topology evidence="9">Single-pass type II membrane protein</topology>
    </subcellularLocation>
    <subcellularLocation>
        <location evidence="1">Membrane</location>
    </subcellularLocation>
    <text evidence="9">Localizes to the division septum.</text>
</comment>
<dbReference type="PANTHER" id="PTHR35851:SF1">
    <property type="entry name" value="CELL DIVISION PROTEIN FTSQ"/>
    <property type="match status" value="1"/>
</dbReference>
<name>A0A1G6D3N8_9HYPH</name>
<dbReference type="OrthoDB" id="9783091at2"/>
<evidence type="ECO:0000256" key="1">
    <source>
        <dbReference type="ARBA" id="ARBA00004370"/>
    </source>
</evidence>
<evidence type="ECO:0000256" key="9">
    <source>
        <dbReference type="HAMAP-Rule" id="MF_00911"/>
    </source>
</evidence>
<dbReference type="InterPro" id="IPR005548">
    <property type="entry name" value="Cell_div_FtsQ/DivIB_C"/>
</dbReference>
<feature type="region of interest" description="Disordered" evidence="10">
    <location>
        <begin position="1"/>
        <end position="20"/>
    </location>
</feature>
<comment type="function">
    <text evidence="9">Essential cell division protein.</text>
</comment>
<keyword evidence="8 9" id="KW-0131">Cell cycle</keyword>
<dbReference type="STRING" id="665467.SAMN02982931_02969"/>
<dbReference type="InterPro" id="IPR013685">
    <property type="entry name" value="POTRA_FtsQ_type"/>
</dbReference>
<dbReference type="Proteomes" id="UP000199071">
    <property type="component" value="Unassembled WGS sequence"/>
</dbReference>
<dbReference type="EMBL" id="FMXQ01000006">
    <property type="protein sequence ID" value="SDB39718.1"/>
    <property type="molecule type" value="Genomic_DNA"/>
</dbReference>
<keyword evidence="4 9" id="KW-0132">Cell division</keyword>
<dbReference type="InterPro" id="IPR045335">
    <property type="entry name" value="FtsQ_C_sf"/>
</dbReference>
<dbReference type="InterPro" id="IPR026579">
    <property type="entry name" value="FtsQ"/>
</dbReference>
<evidence type="ECO:0000313" key="12">
    <source>
        <dbReference type="EMBL" id="SDB39718.1"/>
    </source>
</evidence>
<dbReference type="GO" id="GO:0090529">
    <property type="term" value="P:cell septum assembly"/>
    <property type="evidence" value="ECO:0007669"/>
    <property type="project" value="InterPro"/>
</dbReference>
<evidence type="ECO:0000313" key="13">
    <source>
        <dbReference type="Proteomes" id="UP000199071"/>
    </source>
</evidence>
<dbReference type="PANTHER" id="PTHR35851">
    <property type="entry name" value="CELL DIVISION PROTEIN FTSQ"/>
    <property type="match status" value="1"/>
</dbReference>
<accession>A0A1G6D3N8</accession>
<dbReference type="Pfam" id="PF08478">
    <property type="entry name" value="POTRA_1"/>
    <property type="match status" value="1"/>
</dbReference>
<keyword evidence="7 9" id="KW-0472">Membrane</keyword>
<dbReference type="GO" id="GO:0032153">
    <property type="term" value="C:cell division site"/>
    <property type="evidence" value="ECO:0007669"/>
    <property type="project" value="UniProtKB-UniRule"/>
</dbReference>
<dbReference type="GO" id="GO:0005886">
    <property type="term" value="C:plasma membrane"/>
    <property type="evidence" value="ECO:0007669"/>
    <property type="project" value="UniProtKB-SubCell"/>
</dbReference>
<keyword evidence="5 9" id="KW-0812">Transmembrane</keyword>
<reference evidence="12 13" key="1">
    <citation type="submission" date="2016-10" db="EMBL/GenBank/DDBJ databases">
        <authorList>
            <person name="de Groot N.N."/>
        </authorList>
    </citation>
    <scope>NUCLEOTIDE SEQUENCE [LARGE SCALE GENOMIC DNA]</scope>
    <source>
        <strain evidence="12 13">ATCC 35022</strain>
    </source>
</reference>
<evidence type="ECO:0000256" key="6">
    <source>
        <dbReference type="ARBA" id="ARBA00022989"/>
    </source>
</evidence>
<proteinExistence type="inferred from homology"/>
<keyword evidence="2 9" id="KW-1003">Cell membrane</keyword>
<keyword evidence="6 9" id="KW-1133">Transmembrane helix</keyword>